<comment type="subcellular location">
    <subcellularLocation>
        <location evidence="1">Cell membrane</location>
        <topology evidence="1">Multi-pass membrane protein</topology>
    </subcellularLocation>
</comment>
<feature type="domain" description="Type II secretion system protein GspF" evidence="8">
    <location>
        <begin position="233"/>
        <end position="355"/>
    </location>
</feature>
<evidence type="ECO:0000256" key="7">
    <source>
        <dbReference type="SAM" id="Phobius"/>
    </source>
</evidence>
<feature type="domain" description="Type II secretion system protein GspF" evidence="8">
    <location>
        <begin position="36"/>
        <end position="155"/>
    </location>
</feature>
<keyword evidence="3" id="KW-1003">Cell membrane</keyword>
<dbReference type="InterPro" id="IPR018076">
    <property type="entry name" value="T2SS_GspF_dom"/>
</dbReference>
<dbReference type="InterPro" id="IPR003004">
    <property type="entry name" value="GspF/PilC"/>
</dbReference>
<keyword evidence="5 7" id="KW-1133">Transmembrane helix</keyword>
<evidence type="ECO:0000256" key="4">
    <source>
        <dbReference type="ARBA" id="ARBA00022692"/>
    </source>
</evidence>
<evidence type="ECO:0000256" key="2">
    <source>
        <dbReference type="ARBA" id="ARBA00005745"/>
    </source>
</evidence>
<keyword evidence="6 7" id="KW-0472">Membrane</keyword>
<proteinExistence type="inferred from homology"/>
<gene>
    <name evidence="9" type="ORF">DIW15_05205</name>
</gene>
<dbReference type="PANTHER" id="PTHR30012">
    <property type="entry name" value="GENERAL SECRETION PATHWAY PROTEIN"/>
    <property type="match status" value="1"/>
</dbReference>
<feature type="transmembrane region" description="Helical" evidence="7">
    <location>
        <begin position="174"/>
        <end position="199"/>
    </location>
</feature>
<feature type="transmembrane region" description="Helical" evidence="7">
    <location>
        <begin position="336"/>
        <end position="360"/>
    </location>
</feature>
<evidence type="ECO:0000256" key="1">
    <source>
        <dbReference type="ARBA" id="ARBA00004651"/>
    </source>
</evidence>
<dbReference type="PRINTS" id="PR00812">
    <property type="entry name" value="BCTERIALGSPF"/>
</dbReference>
<evidence type="ECO:0000313" key="9">
    <source>
        <dbReference type="EMBL" id="HCS94086.1"/>
    </source>
</evidence>
<feature type="transmembrane region" description="Helical" evidence="7">
    <location>
        <begin position="132"/>
        <end position="154"/>
    </location>
</feature>
<dbReference type="AlphaFoldDB" id="A0A3D4S622"/>
<dbReference type="GO" id="GO:0005886">
    <property type="term" value="C:plasma membrane"/>
    <property type="evidence" value="ECO:0007669"/>
    <property type="project" value="UniProtKB-SubCell"/>
</dbReference>
<dbReference type="InterPro" id="IPR042094">
    <property type="entry name" value="T2SS_GspF_sf"/>
</dbReference>
<reference evidence="9 10" key="1">
    <citation type="journal article" date="2018" name="Nat. Biotechnol.">
        <title>A standardized bacterial taxonomy based on genome phylogeny substantially revises the tree of life.</title>
        <authorList>
            <person name="Parks D.H."/>
            <person name="Chuvochina M."/>
            <person name="Waite D.W."/>
            <person name="Rinke C."/>
            <person name="Skarshewski A."/>
            <person name="Chaumeil P.A."/>
            <person name="Hugenholtz P."/>
        </authorList>
    </citation>
    <scope>NUCLEOTIDE SEQUENCE [LARGE SCALE GENOMIC DNA]</scope>
    <source>
        <strain evidence="9">UBA11306</strain>
    </source>
</reference>
<protein>
    <recommendedName>
        <fullName evidence="8">Type II secretion system protein GspF domain-containing protein</fullName>
    </recommendedName>
</protein>
<comment type="caution">
    <text evidence="9">The sequence shown here is derived from an EMBL/GenBank/DDBJ whole genome shotgun (WGS) entry which is preliminary data.</text>
</comment>
<dbReference type="STRING" id="1121105.GCA_000421665_01803"/>
<keyword evidence="4 7" id="KW-0812">Transmembrane</keyword>
<dbReference type="Gene3D" id="1.20.81.30">
    <property type="entry name" value="Type II secretion system (T2SS), domain F"/>
    <property type="match status" value="1"/>
</dbReference>
<comment type="similarity">
    <text evidence="2">Belongs to the GSP F family.</text>
</comment>
<dbReference type="EMBL" id="DQHO01000034">
    <property type="protein sequence ID" value="HCS94086.1"/>
    <property type="molecule type" value="Genomic_DNA"/>
</dbReference>
<evidence type="ECO:0000313" key="10">
    <source>
        <dbReference type="Proteomes" id="UP000262195"/>
    </source>
</evidence>
<evidence type="ECO:0000259" key="8">
    <source>
        <dbReference type="Pfam" id="PF00482"/>
    </source>
</evidence>
<evidence type="ECO:0000256" key="5">
    <source>
        <dbReference type="ARBA" id="ARBA00022989"/>
    </source>
</evidence>
<accession>A0A3D4S622</accession>
<dbReference type="PANTHER" id="PTHR30012:SF0">
    <property type="entry name" value="TYPE II SECRETION SYSTEM PROTEIN F-RELATED"/>
    <property type="match status" value="1"/>
</dbReference>
<sequence>MEADDVLASLFTIADNFFKNIKQSRRYWKKTEQCLFLETFSDLIEEGLPFNDAISFIQIIMPDKKECLREFESAARDNQSLAKAFSYVISSESKLGRIALAQEQSYITQTLRNISKELLEEDKRKQKLKKALVYPIFLIFSALGLLIGIRHFLLPQITMLLPKDQNSSQNLATIIWWIKRGPDFLLGLLVVSALLIYWFKRYSRPESNLKLAKNVLRFGFLARPIKLFYTYTFIQELANVLKQNASIMIALGQLQNEYMPVTTKLLAHSLEQQLLSGRDVIEIFNSETLFTNELGLVMKRGDETHQVAKKLELYAKDCFIEAEAKIQKAISYIQPLLLLFVGAVITSIYFILLAPVITMIDQLM</sequence>
<dbReference type="Pfam" id="PF00482">
    <property type="entry name" value="T2SSF"/>
    <property type="match status" value="2"/>
</dbReference>
<name>A0A3D4S622_9ENTE</name>
<evidence type="ECO:0000256" key="6">
    <source>
        <dbReference type="ARBA" id="ARBA00023136"/>
    </source>
</evidence>
<dbReference type="Proteomes" id="UP000262195">
    <property type="component" value="Unassembled WGS sequence"/>
</dbReference>
<evidence type="ECO:0000256" key="3">
    <source>
        <dbReference type="ARBA" id="ARBA00022475"/>
    </source>
</evidence>
<organism evidence="9 10">
    <name type="scientific">Bavariicoccus seileri</name>
    <dbReference type="NCBI Taxonomy" id="549685"/>
    <lineage>
        <taxon>Bacteria</taxon>
        <taxon>Bacillati</taxon>
        <taxon>Bacillota</taxon>
        <taxon>Bacilli</taxon>
        <taxon>Lactobacillales</taxon>
        <taxon>Enterococcaceae</taxon>
        <taxon>Bavariicoccus</taxon>
    </lineage>
</organism>